<evidence type="ECO:0000256" key="1">
    <source>
        <dbReference type="SAM" id="MobiDB-lite"/>
    </source>
</evidence>
<feature type="region of interest" description="Disordered" evidence="1">
    <location>
        <begin position="21"/>
        <end position="52"/>
    </location>
</feature>
<dbReference type="AlphaFoldDB" id="A0AAV5BGP1"/>
<evidence type="ECO:0000313" key="3">
    <source>
        <dbReference type="EMBL" id="GJM85764.1"/>
    </source>
</evidence>
<proteinExistence type="predicted"/>
<name>A0AAV5BGP1_ELECO</name>
<reference evidence="2" key="1">
    <citation type="journal article" date="2018" name="DNA Res.">
        <title>Multiple hybrid de novo genome assembly of finger millet, an orphan allotetraploid crop.</title>
        <authorList>
            <person name="Hatakeyama M."/>
            <person name="Aluri S."/>
            <person name="Balachadran M.T."/>
            <person name="Sivarajan S.R."/>
            <person name="Patrignani A."/>
            <person name="Gruter S."/>
            <person name="Poveda L."/>
            <person name="Shimizu-Inatsugi R."/>
            <person name="Baeten J."/>
            <person name="Francoijs K.J."/>
            <person name="Nataraja K.N."/>
            <person name="Reddy Y.A.N."/>
            <person name="Phadnis S."/>
            <person name="Ravikumar R.L."/>
            <person name="Schlapbach R."/>
            <person name="Sreeman S.M."/>
            <person name="Shimizu K.K."/>
        </authorList>
    </citation>
    <scope>NUCLEOTIDE SEQUENCE</scope>
</reference>
<feature type="compositionally biased region" description="Basic residues" evidence="1">
    <location>
        <begin position="25"/>
        <end position="35"/>
    </location>
</feature>
<sequence>MNLREEEGRWSGGGGRLVRRAAEGRRRRRGGGRRRVAAEREEGARLGGGHQTPQLLLQAERADATAGDGRCGRAGVVGVLAAVLDAVERRRARLAVVLVRRRHVRSFLPHPSSSKLFLALFLSLPWNLLGRKEDLVLALGPQHRGAS</sequence>
<protein>
    <submittedName>
        <fullName evidence="2">Uncharacterized protein</fullName>
    </submittedName>
</protein>
<evidence type="ECO:0000313" key="2">
    <source>
        <dbReference type="EMBL" id="GJM85136.1"/>
    </source>
</evidence>
<dbReference type="Proteomes" id="UP001054889">
    <property type="component" value="Unassembled WGS sequence"/>
</dbReference>
<organism evidence="2 4">
    <name type="scientific">Eleusine coracana subsp. coracana</name>
    <dbReference type="NCBI Taxonomy" id="191504"/>
    <lineage>
        <taxon>Eukaryota</taxon>
        <taxon>Viridiplantae</taxon>
        <taxon>Streptophyta</taxon>
        <taxon>Embryophyta</taxon>
        <taxon>Tracheophyta</taxon>
        <taxon>Spermatophyta</taxon>
        <taxon>Magnoliopsida</taxon>
        <taxon>Liliopsida</taxon>
        <taxon>Poales</taxon>
        <taxon>Poaceae</taxon>
        <taxon>PACMAD clade</taxon>
        <taxon>Chloridoideae</taxon>
        <taxon>Cynodonteae</taxon>
        <taxon>Eleusininae</taxon>
        <taxon>Eleusine</taxon>
    </lineage>
</organism>
<dbReference type="EMBL" id="BQKI01000001">
    <property type="protein sequence ID" value="GJM85136.1"/>
    <property type="molecule type" value="Genomic_DNA"/>
</dbReference>
<reference evidence="2" key="2">
    <citation type="submission" date="2021-12" db="EMBL/GenBank/DDBJ databases">
        <title>Resequencing data analysis of finger millet.</title>
        <authorList>
            <person name="Hatakeyama M."/>
            <person name="Aluri S."/>
            <person name="Balachadran M.T."/>
            <person name="Sivarajan S.R."/>
            <person name="Poveda L."/>
            <person name="Shimizu-Inatsugi R."/>
            <person name="Schlapbach R."/>
            <person name="Sreeman S.M."/>
            <person name="Shimizu K.K."/>
        </authorList>
    </citation>
    <scope>NUCLEOTIDE SEQUENCE</scope>
</reference>
<evidence type="ECO:0000313" key="4">
    <source>
        <dbReference type="Proteomes" id="UP001054889"/>
    </source>
</evidence>
<comment type="caution">
    <text evidence="2">The sequence shown here is derived from an EMBL/GenBank/DDBJ whole genome shotgun (WGS) entry which is preliminary data.</text>
</comment>
<gene>
    <name evidence="2" type="primary">ga00873</name>
    <name evidence="3" type="synonym">ga01560</name>
    <name evidence="2" type="ORF">PR202_ga00873</name>
    <name evidence="3" type="ORF">PR202_ga01560</name>
</gene>
<dbReference type="EMBL" id="BQKI01000001">
    <property type="protein sequence ID" value="GJM85764.1"/>
    <property type="molecule type" value="Genomic_DNA"/>
</dbReference>
<accession>A0AAV5BGP1</accession>
<keyword evidence="4" id="KW-1185">Reference proteome</keyword>